<dbReference type="EMBL" id="CP001968">
    <property type="protein sequence ID" value="ADD68438.1"/>
    <property type="molecule type" value="Genomic_DNA"/>
</dbReference>
<sequence>MKPLVSFVGTSGCGKTTLIEKVITELVNRGYKVSTVKHDAHDFQMDKEGKDTWRHKNAGASAIIISNKNKFALISDVEEEKSIFELVAMLPENTDIVVAEGFKQELQHKIEVYRNGFSTKLQCRDDNKLMAIATDCPNDPEVQGFHLLDLNNTNEIVDFIINKLNI</sequence>
<accession>D4H8T9</accession>
<keyword evidence="3" id="KW-1185">Reference proteome</keyword>
<protein>
    <submittedName>
        <fullName evidence="2">Molybdopterin-guanine dinucleotide biosynthesis protein B</fullName>
    </submittedName>
</protein>
<gene>
    <name evidence="2" type="ordered locus">Dacet_1674</name>
</gene>
<dbReference type="GO" id="GO:0005525">
    <property type="term" value="F:GTP binding"/>
    <property type="evidence" value="ECO:0007669"/>
    <property type="project" value="InterPro"/>
</dbReference>
<name>D4H8T9_DENA2</name>
<dbReference type="KEGG" id="dap:Dacet_1674"/>
<dbReference type="InterPro" id="IPR027417">
    <property type="entry name" value="P-loop_NTPase"/>
</dbReference>
<dbReference type="PaxDb" id="522772-Dacet_1674"/>
<evidence type="ECO:0000313" key="2">
    <source>
        <dbReference type="EMBL" id="ADD68438.1"/>
    </source>
</evidence>
<dbReference type="Pfam" id="PF03205">
    <property type="entry name" value="MobB"/>
    <property type="match status" value="1"/>
</dbReference>
<dbReference type="FunCoup" id="D4H8T9">
    <property type="interactions" value="22"/>
</dbReference>
<dbReference type="CDD" id="cd03116">
    <property type="entry name" value="MobB"/>
    <property type="match status" value="1"/>
</dbReference>
<organism evidence="2 3">
    <name type="scientific">Denitrovibrio acetiphilus (strain DSM 12809 / NBRC 114555 / N2460)</name>
    <dbReference type="NCBI Taxonomy" id="522772"/>
    <lineage>
        <taxon>Bacteria</taxon>
        <taxon>Pseudomonadati</taxon>
        <taxon>Deferribacterota</taxon>
        <taxon>Deferribacteres</taxon>
        <taxon>Deferribacterales</taxon>
        <taxon>Geovibrionaceae</taxon>
        <taxon>Denitrovibrio</taxon>
    </lineage>
</organism>
<dbReference type="eggNOG" id="COG1763">
    <property type="taxonomic scope" value="Bacteria"/>
</dbReference>
<dbReference type="SUPFAM" id="SSF52540">
    <property type="entry name" value="P-loop containing nucleoside triphosphate hydrolases"/>
    <property type="match status" value="1"/>
</dbReference>
<dbReference type="PANTHER" id="PTHR40072:SF1">
    <property type="entry name" value="MOLYBDOPTERIN-GUANINE DINUCLEOTIDE BIOSYNTHESIS ADAPTER PROTEIN"/>
    <property type="match status" value="1"/>
</dbReference>
<dbReference type="AlphaFoldDB" id="D4H8T9"/>
<reference evidence="2 3" key="1">
    <citation type="journal article" date="2010" name="Stand. Genomic Sci.">
        <title>Complete genome sequence of Denitrovibrio acetiphilus type strain (N2460).</title>
        <authorList>
            <person name="Kiss H."/>
            <person name="Lang E."/>
            <person name="Lapidus A."/>
            <person name="Copeland A."/>
            <person name="Nolan M."/>
            <person name="Glavina Del Rio T."/>
            <person name="Chen F."/>
            <person name="Lucas S."/>
            <person name="Tice H."/>
            <person name="Cheng J.F."/>
            <person name="Han C."/>
            <person name="Goodwin L."/>
            <person name="Pitluck S."/>
            <person name="Liolios K."/>
            <person name="Pati A."/>
            <person name="Ivanova N."/>
            <person name="Mavromatis K."/>
            <person name="Chen A."/>
            <person name="Palaniappan K."/>
            <person name="Land M."/>
            <person name="Hauser L."/>
            <person name="Chang Y.J."/>
            <person name="Jeffries C.D."/>
            <person name="Detter J.C."/>
            <person name="Brettin T."/>
            <person name="Spring S."/>
            <person name="Rohde M."/>
            <person name="Goker M."/>
            <person name="Woyke T."/>
            <person name="Bristow J."/>
            <person name="Eisen J.A."/>
            <person name="Markowitz V."/>
            <person name="Hugenholtz P."/>
            <person name="Kyrpides N.C."/>
            <person name="Klenk H.P."/>
        </authorList>
    </citation>
    <scope>NUCLEOTIDE SEQUENCE [LARGE SCALE GENOMIC DNA]</scope>
    <source>
        <strain evidence="3">DSM 12809 / NBRC 114555 / N2460</strain>
    </source>
</reference>
<dbReference type="InParanoid" id="D4H8T9"/>
<dbReference type="Proteomes" id="UP000002012">
    <property type="component" value="Chromosome"/>
</dbReference>
<dbReference type="OrthoDB" id="9788394at2"/>
<dbReference type="PANTHER" id="PTHR40072">
    <property type="entry name" value="MOLYBDOPTERIN-GUANINE DINUCLEOTIDE BIOSYNTHESIS ADAPTER PROTEIN-RELATED"/>
    <property type="match status" value="1"/>
</dbReference>
<dbReference type="InterPro" id="IPR004435">
    <property type="entry name" value="MobB_dom"/>
</dbReference>
<feature type="domain" description="Molybdopterin-guanine dinucleotide biosynthesis protein B (MobB)" evidence="1">
    <location>
        <begin position="5"/>
        <end position="135"/>
    </location>
</feature>
<proteinExistence type="predicted"/>
<evidence type="ECO:0000313" key="3">
    <source>
        <dbReference type="Proteomes" id="UP000002012"/>
    </source>
</evidence>
<dbReference type="GO" id="GO:0006777">
    <property type="term" value="P:Mo-molybdopterin cofactor biosynthetic process"/>
    <property type="evidence" value="ECO:0007669"/>
    <property type="project" value="InterPro"/>
</dbReference>
<dbReference type="RefSeq" id="WP_013010949.1">
    <property type="nucleotide sequence ID" value="NC_013943.1"/>
</dbReference>
<dbReference type="Gene3D" id="3.40.50.300">
    <property type="entry name" value="P-loop containing nucleotide triphosphate hydrolases"/>
    <property type="match status" value="1"/>
</dbReference>
<evidence type="ECO:0000259" key="1">
    <source>
        <dbReference type="Pfam" id="PF03205"/>
    </source>
</evidence>
<dbReference type="HOGENOM" id="CLU_068199_2_2_0"/>
<dbReference type="InterPro" id="IPR052539">
    <property type="entry name" value="MGD_biosynthesis_adapter"/>
</dbReference>
<dbReference type="NCBIfam" id="TIGR00176">
    <property type="entry name" value="mobB"/>
    <property type="match status" value="1"/>
</dbReference>
<dbReference type="STRING" id="522772.Dacet_1674"/>